<sequence>MIPRLAPLLACLTFPAVADVPAVVADIGPVHSMVARVMDGVGNPRLLIPAGVSPHGHAMRPSEADALARADIVFWVGTALAPWLDRAVDSLASDAMSVELLETAAGAPEGAEEDHDDDVDNDAHDDHDGHDHGDIDPHAWLDPVTGKLWLDRIADVLAEADPENAIIYAANAEAGKAELDTLVVEVRAQLEPVRGRGYITFHDAYHGFETRFDMPSLGAISVSDAVPPSAGQVARLRDVVTTAKAVCVFSEPQFDPGLVETLTEGTEARAGVLDPLGATLQPGMTLYPTLLRSIATALEDCLSR</sequence>
<dbReference type="PANTHER" id="PTHR42953">
    <property type="entry name" value="HIGH-AFFINITY ZINC UPTAKE SYSTEM PROTEIN ZNUA-RELATED"/>
    <property type="match status" value="1"/>
</dbReference>
<keyword evidence="5" id="KW-0406">Ion transport</keyword>
<evidence type="ECO:0000313" key="8">
    <source>
        <dbReference type="EMBL" id="CTQ49510.1"/>
    </source>
</evidence>
<dbReference type="GO" id="GO:0046872">
    <property type="term" value="F:metal ion binding"/>
    <property type="evidence" value="ECO:0007669"/>
    <property type="project" value="InterPro"/>
</dbReference>
<feature type="compositionally biased region" description="Acidic residues" evidence="6">
    <location>
        <begin position="110"/>
        <end position="120"/>
    </location>
</feature>
<dbReference type="GO" id="GO:0006829">
    <property type="term" value="P:zinc ion transport"/>
    <property type="evidence" value="ECO:0007669"/>
    <property type="project" value="UniProtKB-KW"/>
</dbReference>
<keyword evidence="5" id="KW-0864">Zinc transport</keyword>
<accession>A0A0M6YHS8</accession>
<evidence type="ECO:0000256" key="1">
    <source>
        <dbReference type="ARBA" id="ARBA00011028"/>
    </source>
</evidence>
<keyword evidence="5" id="KW-0862">Zinc</keyword>
<proteinExistence type="inferred from homology"/>
<feature type="signal peptide" evidence="7">
    <location>
        <begin position="1"/>
        <end position="18"/>
    </location>
</feature>
<protein>
    <recommendedName>
        <fullName evidence="2">High-affinity zinc uptake system protein ZnuA</fullName>
    </recommendedName>
</protein>
<dbReference type="SUPFAM" id="SSF53807">
    <property type="entry name" value="Helical backbone' metal receptor"/>
    <property type="match status" value="1"/>
</dbReference>
<dbReference type="EMBL" id="CXSU01000011">
    <property type="protein sequence ID" value="CTQ49510.1"/>
    <property type="molecule type" value="Genomic_DNA"/>
</dbReference>
<evidence type="ECO:0000256" key="7">
    <source>
        <dbReference type="SAM" id="SignalP"/>
    </source>
</evidence>
<feature type="region of interest" description="Disordered" evidence="6">
    <location>
        <begin position="106"/>
        <end position="137"/>
    </location>
</feature>
<keyword evidence="9" id="KW-1185">Reference proteome</keyword>
<dbReference type="RefSeq" id="WP_055084148.1">
    <property type="nucleotide sequence ID" value="NZ_CXSU01000011.1"/>
</dbReference>
<evidence type="ECO:0000256" key="3">
    <source>
        <dbReference type="ARBA" id="ARBA00022448"/>
    </source>
</evidence>
<dbReference type="PANTHER" id="PTHR42953:SF3">
    <property type="entry name" value="HIGH-AFFINITY ZINC UPTAKE SYSTEM PROTEIN ZNUA"/>
    <property type="match status" value="1"/>
</dbReference>
<keyword evidence="3" id="KW-0813">Transport</keyword>
<evidence type="ECO:0000256" key="4">
    <source>
        <dbReference type="ARBA" id="ARBA00022729"/>
    </source>
</evidence>
<dbReference type="InterPro" id="IPR006127">
    <property type="entry name" value="ZnuA-like"/>
</dbReference>
<dbReference type="STRING" id="420998.JDO7802_01524"/>
<feature type="chain" id="PRO_5005808065" description="High-affinity zinc uptake system protein ZnuA" evidence="7">
    <location>
        <begin position="19"/>
        <end position="304"/>
    </location>
</feature>
<keyword evidence="4 7" id="KW-0732">Signal</keyword>
<feature type="compositionally biased region" description="Basic and acidic residues" evidence="6">
    <location>
        <begin position="121"/>
        <end position="137"/>
    </location>
</feature>
<dbReference type="Gene3D" id="3.40.50.1980">
    <property type="entry name" value="Nitrogenase molybdenum iron protein domain"/>
    <property type="match status" value="2"/>
</dbReference>
<reference evidence="8 9" key="1">
    <citation type="submission" date="2015-07" db="EMBL/GenBank/DDBJ databases">
        <authorList>
            <person name="Noorani M."/>
        </authorList>
    </citation>
    <scope>NUCLEOTIDE SEQUENCE [LARGE SCALE GENOMIC DNA]</scope>
    <source>
        <strain evidence="8 9">CECT 7802</strain>
    </source>
</reference>
<evidence type="ECO:0000313" key="9">
    <source>
        <dbReference type="Proteomes" id="UP000049222"/>
    </source>
</evidence>
<name>A0A0M6YHS8_9RHOB</name>
<dbReference type="Pfam" id="PF01297">
    <property type="entry name" value="ZnuA"/>
    <property type="match status" value="1"/>
</dbReference>
<dbReference type="OrthoDB" id="7346865at2"/>
<comment type="similarity">
    <text evidence="1">Belongs to the bacterial solute-binding protein 9 family.</text>
</comment>
<evidence type="ECO:0000256" key="2">
    <source>
        <dbReference type="ARBA" id="ARBA00015915"/>
    </source>
</evidence>
<dbReference type="InterPro" id="IPR050492">
    <property type="entry name" value="Bact_metal-bind_prot9"/>
</dbReference>
<dbReference type="AlphaFoldDB" id="A0A0M6YHS8"/>
<gene>
    <name evidence="8" type="primary">znuA</name>
    <name evidence="8" type="ORF">JDO7802_01524</name>
</gene>
<dbReference type="Proteomes" id="UP000049222">
    <property type="component" value="Unassembled WGS sequence"/>
</dbReference>
<evidence type="ECO:0000256" key="6">
    <source>
        <dbReference type="SAM" id="MobiDB-lite"/>
    </source>
</evidence>
<evidence type="ECO:0000256" key="5">
    <source>
        <dbReference type="ARBA" id="ARBA00022906"/>
    </source>
</evidence>
<organism evidence="8 9">
    <name type="scientific">Jannaschia donghaensis</name>
    <dbReference type="NCBI Taxonomy" id="420998"/>
    <lineage>
        <taxon>Bacteria</taxon>
        <taxon>Pseudomonadati</taxon>
        <taxon>Pseudomonadota</taxon>
        <taxon>Alphaproteobacteria</taxon>
        <taxon>Rhodobacterales</taxon>
        <taxon>Roseobacteraceae</taxon>
        <taxon>Jannaschia</taxon>
    </lineage>
</organism>